<evidence type="ECO:0000256" key="3">
    <source>
        <dbReference type="ARBA" id="ARBA00022679"/>
    </source>
</evidence>
<dbReference type="NCBIfam" id="TIGR00027">
    <property type="entry name" value="mthyl_TIGR00027"/>
    <property type="match status" value="1"/>
</dbReference>
<dbReference type="PANTHER" id="PTHR43619:SF2">
    <property type="entry name" value="S-ADENOSYL-L-METHIONINE-DEPENDENT METHYLTRANSFERASES SUPERFAMILY PROTEIN"/>
    <property type="match status" value="1"/>
</dbReference>
<comment type="function">
    <text evidence="4">Exhibits S-adenosyl-L-methionine-dependent methyltransferase activity.</text>
</comment>
<keyword evidence="2 4" id="KW-0489">Methyltransferase</keyword>
<dbReference type="AlphaFoldDB" id="A0A1I2NZU6"/>
<accession>A0A1I2NZU6</accession>
<sequence length="304" mass="34538">MKENKENLGALAATYYRAYHAKNDASKIFDDYLADRLLTEEERLFFERLVMQFDESDPASTASSSDQTNALAWSMQAMPFPPIALSRNRYAEDSLEIAVKQGVQQYVNLGAGMDTFAFRRPDLIEQLQVFEVDHPATQAFKRRRIAELGWEQPAQLHFIPVDFTQENLSSVLTRSSYAPQTLSFFSWLGVTFSLPREAVFATLRAVANIAPAGSMIIFDYLDTDAFVPGKVARRLQFAMEKLRQMGAPWITGFDPSSIFTDLARLGLRLHENLSASDIQKRYFQGRSDGYYACEHIHFAWAVVE</sequence>
<keyword evidence="4" id="KW-0949">S-adenosyl-L-methionine</keyword>
<evidence type="ECO:0000256" key="4">
    <source>
        <dbReference type="RuleBase" id="RU362030"/>
    </source>
</evidence>
<dbReference type="GO" id="GO:0032259">
    <property type="term" value="P:methylation"/>
    <property type="evidence" value="ECO:0007669"/>
    <property type="project" value="UniProtKB-KW"/>
</dbReference>
<comment type="similarity">
    <text evidence="1 4">Belongs to the UPF0677 family.</text>
</comment>
<gene>
    <name evidence="5" type="ORF">SAMN05660649_00644</name>
</gene>
<evidence type="ECO:0000256" key="1">
    <source>
        <dbReference type="ARBA" id="ARBA00008138"/>
    </source>
</evidence>
<dbReference type="InterPro" id="IPR029063">
    <property type="entry name" value="SAM-dependent_MTases_sf"/>
</dbReference>
<dbReference type="OrthoDB" id="9806164at2"/>
<dbReference type="Proteomes" id="UP000199337">
    <property type="component" value="Unassembled WGS sequence"/>
</dbReference>
<proteinExistence type="inferred from homology"/>
<evidence type="ECO:0000313" key="5">
    <source>
        <dbReference type="EMBL" id="SFG09258.1"/>
    </source>
</evidence>
<evidence type="ECO:0000256" key="2">
    <source>
        <dbReference type="ARBA" id="ARBA00022603"/>
    </source>
</evidence>
<dbReference type="SUPFAM" id="SSF53335">
    <property type="entry name" value="S-adenosyl-L-methionine-dependent methyltransferases"/>
    <property type="match status" value="1"/>
</dbReference>
<protein>
    <recommendedName>
        <fullName evidence="4">S-adenosyl-L-methionine-dependent methyltransferase</fullName>
        <ecNumber evidence="4">2.1.1.-</ecNumber>
    </recommendedName>
</protein>
<dbReference type="STRING" id="341036.SAMN05660649_00644"/>
<dbReference type="Gene3D" id="3.40.50.150">
    <property type="entry name" value="Vaccinia Virus protein VP39"/>
    <property type="match status" value="1"/>
</dbReference>
<dbReference type="Pfam" id="PF04072">
    <property type="entry name" value="LCM"/>
    <property type="match status" value="1"/>
</dbReference>
<dbReference type="InterPro" id="IPR007213">
    <property type="entry name" value="Ppm1/Ppm2/Tcmp"/>
</dbReference>
<name>A0A1I2NZU6_9FIRM</name>
<keyword evidence="3 5" id="KW-0808">Transferase</keyword>
<dbReference type="EMBL" id="FOOX01000002">
    <property type="protein sequence ID" value="SFG09258.1"/>
    <property type="molecule type" value="Genomic_DNA"/>
</dbReference>
<evidence type="ECO:0000313" key="6">
    <source>
        <dbReference type="Proteomes" id="UP000199337"/>
    </source>
</evidence>
<reference evidence="6" key="1">
    <citation type="submission" date="2016-10" db="EMBL/GenBank/DDBJ databases">
        <authorList>
            <person name="Varghese N."/>
            <person name="Submissions S."/>
        </authorList>
    </citation>
    <scope>NUCLEOTIDE SEQUENCE [LARGE SCALE GENOMIC DNA]</scope>
    <source>
        <strain evidence="6">DSM 17038</strain>
    </source>
</reference>
<dbReference type="EC" id="2.1.1.-" evidence="4"/>
<dbReference type="InterPro" id="IPR011610">
    <property type="entry name" value="SAM_mthyl_Trfase_ML2640-like"/>
</dbReference>
<dbReference type="RefSeq" id="WP_092468664.1">
    <property type="nucleotide sequence ID" value="NZ_FOOX01000002.1"/>
</dbReference>
<keyword evidence="6" id="KW-1185">Reference proteome</keyword>
<dbReference type="PANTHER" id="PTHR43619">
    <property type="entry name" value="S-ADENOSYL-L-METHIONINE-DEPENDENT METHYLTRANSFERASE YKTD-RELATED"/>
    <property type="match status" value="1"/>
</dbReference>
<organism evidence="5 6">
    <name type="scientific">Desulfotruncus arcticus DSM 17038</name>
    <dbReference type="NCBI Taxonomy" id="1121424"/>
    <lineage>
        <taxon>Bacteria</taxon>
        <taxon>Bacillati</taxon>
        <taxon>Bacillota</taxon>
        <taxon>Clostridia</taxon>
        <taxon>Eubacteriales</taxon>
        <taxon>Desulfallaceae</taxon>
        <taxon>Desulfotruncus</taxon>
    </lineage>
</organism>
<dbReference type="GO" id="GO:0008168">
    <property type="term" value="F:methyltransferase activity"/>
    <property type="evidence" value="ECO:0007669"/>
    <property type="project" value="UniProtKB-UniRule"/>
</dbReference>